<evidence type="ECO:0000313" key="4">
    <source>
        <dbReference type="EMBL" id="GJS80755.1"/>
    </source>
</evidence>
<proteinExistence type="inferred from homology"/>
<dbReference type="Proteomes" id="UP001151760">
    <property type="component" value="Unassembled WGS sequence"/>
</dbReference>
<feature type="compositionally biased region" description="Low complexity" evidence="3">
    <location>
        <begin position="1"/>
        <end position="16"/>
    </location>
</feature>
<evidence type="ECO:0000256" key="2">
    <source>
        <dbReference type="RuleBase" id="RU004328"/>
    </source>
</evidence>
<sequence length="189" mass="21081">SSNPLPNSSLNYLSSLQRAPPPPPQVTSYKLAVQWPPGVCSGKSGVTCQIIPVPTEFTIHGLWPHPNGAASNETFDANKLDLGDLCGKVGSREISLEAMDLFGISLEAMDLFGISLEVEVGSCREWDQECRCPRDQSLPLGEELERVNQRTQCREELELADEAFSLIFESKESFVRKRDHYVIQKKKFI</sequence>
<comment type="caution">
    <text evidence="4">The sequence shown here is derived from an EMBL/GenBank/DDBJ whole genome shotgun (WGS) entry which is preliminary data.</text>
</comment>
<reference evidence="4" key="1">
    <citation type="journal article" date="2022" name="Int. J. Mol. Sci.">
        <title>Draft Genome of Tanacetum Coccineum: Genomic Comparison of Closely Related Tanacetum-Family Plants.</title>
        <authorList>
            <person name="Yamashiro T."/>
            <person name="Shiraishi A."/>
            <person name="Nakayama K."/>
            <person name="Satake H."/>
        </authorList>
    </citation>
    <scope>NUCLEOTIDE SEQUENCE</scope>
</reference>
<dbReference type="InterPro" id="IPR036430">
    <property type="entry name" value="RNase_T2-like_sf"/>
</dbReference>
<protein>
    <submittedName>
        <fullName evidence="4">Extracellular ribonuclease LE</fullName>
    </submittedName>
</protein>
<name>A0ABQ4YUU3_9ASTR</name>
<comment type="similarity">
    <text evidence="1 2">Belongs to the RNase T2 family.</text>
</comment>
<keyword evidence="5" id="KW-1185">Reference proteome</keyword>
<accession>A0ABQ4YUU3</accession>
<evidence type="ECO:0000313" key="5">
    <source>
        <dbReference type="Proteomes" id="UP001151760"/>
    </source>
</evidence>
<dbReference type="Pfam" id="PF00445">
    <property type="entry name" value="Ribonuclease_T2"/>
    <property type="match status" value="1"/>
</dbReference>
<feature type="non-terminal residue" evidence="4">
    <location>
        <position position="1"/>
    </location>
</feature>
<dbReference type="InterPro" id="IPR018188">
    <property type="entry name" value="RNase_T2_His_AS_1"/>
</dbReference>
<dbReference type="PROSITE" id="PS00530">
    <property type="entry name" value="RNASE_T2_1"/>
    <property type="match status" value="1"/>
</dbReference>
<organism evidence="4 5">
    <name type="scientific">Tanacetum coccineum</name>
    <dbReference type="NCBI Taxonomy" id="301880"/>
    <lineage>
        <taxon>Eukaryota</taxon>
        <taxon>Viridiplantae</taxon>
        <taxon>Streptophyta</taxon>
        <taxon>Embryophyta</taxon>
        <taxon>Tracheophyta</taxon>
        <taxon>Spermatophyta</taxon>
        <taxon>Magnoliopsida</taxon>
        <taxon>eudicotyledons</taxon>
        <taxon>Gunneridae</taxon>
        <taxon>Pentapetalae</taxon>
        <taxon>asterids</taxon>
        <taxon>campanulids</taxon>
        <taxon>Asterales</taxon>
        <taxon>Asteraceae</taxon>
        <taxon>Asteroideae</taxon>
        <taxon>Anthemideae</taxon>
        <taxon>Anthemidinae</taxon>
        <taxon>Tanacetum</taxon>
    </lineage>
</organism>
<evidence type="ECO:0000256" key="3">
    <source>
        <dbReference type="SAM" id="MobiDB-lite"/>
    </source>
</evidence>
<feature type="region of interest" description="Disordered" evidence="3">
    <location>
        <begin position="1"/>
        <end position="21"/>
    </location>
</feature>
<dbReference type="SUPFAM" id="SSF55895">
    <property type="entry name" value="Ribonuclease Rh-like"/>
    <property type="match status" value="1"/>
</dbReference>
<dbReference type="InterPro" id="IPR001568">
    <property type="entry name" value="RNase_T2-like"/>
</dbReference>
<dbReference type="Gene3D" id="3.90.730.10">
    <property type="entry name" value="Ribonuclease T2-like"/>
    <property type="match status" value="1"/>
</dbReference>
<evidence type="ECO:0000256" key="1">
    <source>
        <dbReference type="ARBA" id="ARBA00007469"/>
    </source>
</evidence>
<gene>
    <name evidence="4" type="ORF">Tco_0730636</name>
</gene>
<reference evidence="4" key="2">
    <citation type="submission" date="2022-01" db="EMBL/GenBank/DDBJ databases">
        <authorList>
            <person name="Yamashiro T."/>
            <person name="Shiraishi A."/>
            <person name="Satake H."/>
            <person name="Nakayama K."/>
        </authorList>
    </citation>
    <scope>NUCLEOTIDE SEQUENCE</scope>
</reference>
<dbReference type="EMBL" id="BQNB010010695">
    <property type="protein sequence ID" value="GJS80755.1"/>
    <property type="molecule type" value="Genomic_DNA"/>
</dbReference>